<keyword evidence="1" id="KW-1133">Transmembrane helix</keyword>
<dbReference type="Proteomes" id="UP000240509">
    <property type="component" value="Unassembled WGS sequence"/>
</dbReference>
<feature type="transmembrane region" description="Helical" evidence="1">
    <location>
        <begin position="128"/>
        <end position="148"/>
    </location>
</feature>
<evidence type="ECO:0000313" key="4">
    <source>
        <dbReference type="Proteomes" id="UP000240509"/>
    </source>
</evidence>
<feature type="transmembrane region" description="Helical" evidence="1">
    <location>
        <begin position="154"/>
        <end position="172"/>
    </location>
</feature>
<accession>A0A2T4U8Z7</accession>
<keyword evidence="1" id="KW-0812">Transmembrane</keyword>
<sequence>MENVQDSVFEAIEYAGWLAPLIFIVLHLIRPLIFLPVVLVCMAGGYFFGFVAGSIYSLIGLSLMSAVFYGIVNYFPKFRNRVSRLKKKVFNDRDMTPGQIIILRMMPFIHFHLLSLYIMEMTSSFQRYMYFSIIGVIGPAVVFTGFGHMLVELAWGYALLLIGMMGAVFVILGRKEEQVNTVEKKA</sequence>
<feature type="transmembrane region" description="Helical" evidence="1">
    <location>
        <begin position="95"/>
        <end position="116"/>
    </location>
</feature>
<protein>
    <submittedName>
        <fullName evidence="3">TVP38/TMEM64 family protein</fullName>
    </submittedName>
</protein>
<dbReference type="InterPro" id="IPR032816">
    <property type="entry name" value="VTT_dom"/>
</dbReference>
<proteinExistence type="predicted"/>
<evidence type="ECO:0000259" key="2">
    <source>
        <dbReference type="Pfam" id="PF09335"/>
    </source>
</evidence>
<feature type="transmembrane region" description="Helical" evidence="1">
    <location>
        <begin position="20"/>
        <end position="48"/>
    </location>
</feature>
<evidence type="ECO:0000256" key="1">
    <source>
        <dbReference type="SAM" id="Phobius"/>
    </source>
</evidence>
<comment type="caution">
    <text evidence="3">The sequence shown here is derived from an EMBL/GenBank/DDBJ whole genome shotgun (WGS) entry which is preliminary data.</text>
</comment>
<dbReference type="AlphaFoldDB" id="A0A2T4U8Z7"/>
<evidence type="ECO:0000313" key="3">
    <source>
        <dbReference type="EMBL" id="PTL39884.1"/>
    </source>
</evidence>
<dbReference type="RefSeq" id="WP_107583806.1">
    <property type="nucleotide sequence ID" value="NZ_PZJJ01000004.1"/>
</dbReference>
<dbReference type="EMBL" id="PZJJ01000004">
    <property type="protein sequence ID" value="PTL39884.1"/>
    <property type="molecule type" value="Genomic_DNA"/>
</dbReference>
<feature type="transmembrane region" description="Helical" evidence="1">
    <location>
        <begin position="55"/>
        <end position="75"/>
    </location>
</feature>
<keyword evidence="4" id="KW-1185">Reference proteome</keyword>
<reference evidence="3 4" key="1">
    <citation type="submission" date="2018-03" db="EMBL/GenBank/DDBJ databases">
        <title>Alkalicoccus saliphilus sp. nov., isolated from a mineral pool.</title>
        <authorList>
            <person name="Zhao B."/>
        </authorList>
    </citation>
    <scope>NUCLEOTIDE SEQUENCE [LARGE SCALE GENOMIC DNA]</scope>
    <source>
        <strain evidence="3 4">6AG</strain>
    </source>
</reference>
<dbReference type="OrthoDB" id="2451090at2"/>
<name>A0A2T4U8Z7_9BACI</name>
<dbReference type="Pfam" id="PF09335">
    <property type="entry name" value="VTT_dom"/>
    <property type="match status" value="1"/>
</dbReference>
<gene>
    <name evidence="3" type="ORF">C6Y45_04365</name>
</gene>
<feature type="domain" description="VTT" evidence="2">
    <location>
        <begin position="36"/>
        <end position="148"/>
    </location>
</feature>
<keyword evidence="1" id="KW-0472">Membrane</keyword>
<organism evidence="3 4">
    <name type="scientific">Alkalicoccus saliphilus</name>
    <dbReference type="NCBI Taxonomy" id="200989"/>
    <lineage>
        <taxon>Bacteria</taxon>
        <taxon>Bacillati</taxon>
        <taxon>Bacillota</taxon>
        <taxon>Bacilli</taxon>
        <taxon>Bacillales</taxon>
        <taxon>Bacillaceae</taxon>
        <taxon>Alkalicoccus</taxon>
    </lineage>
</organism>